<evidence type="ECO:0000313" key="1">
    <source>
        <dbReference type="EMBL" id="ADY57732.1"/>
    </source>
</evidence>
<dbReference type="Proteomes" id="UP000006860">
    <property type="component" value="Chromosome"/>
</dbReference>
<dbReference type="HOGENOM" id="CLU_2865067_0_0_0"/>
<keyword evidence="2" id="KW-1185">Reference proteome</keyword>
<accession>F0SMH0</accession>
<reference evidence="2" key="1">
    <citation type="submission" date="2011-02" db="EMBL/GenBank/DDBJ databases">
        <title>The complete genome of Planctomyces brasiliensis DSM 5305.</title>
        <authorList>
            <person name="Lucas S."/>
            <person name="Copeland A."/>
            <person name="Lapidus A."/>
            <person name="Bruce D."/>
            <person name="Goodwin L."/>
            <person name="Pitluck S."/>
            <person name="Kyrpides N."/>
            <person name="Mavromatis K."/>
            <person name="Pagani I."/>
            <person name="Ivanova N."/>
            <person name="Ovchinnikova G."/>
            <person name="Lu M."/>
            <person name="Detter J.C."/>
            <person name="Han C."/>
            <person name="Land M."/>
            <person name="Hauser L."/>
            <person name="Markowitz V."/>
            <person name="Cheng J.-F."/>
            <person name="Hugenholtz P."/>
            <person name="Woyke T."/>
            <person name="Wu D."/>
            <person name="Tindall B."/>
            <person name="Pomrenke H.G."/>
            <person name="Brambilla E."/>
            <person name="Klenk H.-P."/>
            <person name="Eisen J.A."/>
        </authorList>
    </citation>
    <scope>NUCLEOTIDE SEQUENCE [LARGE SCALE GENOMIC DNA]</scope>
    <source>
        <strain evidence="2">ATCC 49424 / DSM 5305 / JCM 21570 / NBRC 103401 / IFAM 1448</strain>
    </source>
</reference>
<dbReference type="EMBL" id="CP002546">
    <property type="protein sequence ID" value="ADY57732.1"/>
    <property type="molecule type" value="Genomic_DNA"/>
</dbReference>
<dbReference type="KEGG" id="pbs:Plabr_0102"/>
<protein>
    <submittedName>
        <fullName evidence="1">Uncharacterized protein</fullName>
    </submittedName>
</protein>
<evidence type="ECO:0000313" key="2">
    <source>
        <dbReference type="Proteomes" id="UP000006860"/>
    </source>
</evidence>
<sequence>MVALMMGGPIEPVVVEKPALPVGPVLRSANERMIPILRSVGTESFLTGFENRGLIVLEKRGLPI</sequence>
<proteinExistence type="predicted"/>
<name>F0SMH0_RUBBR</name>
<dbReference type="AlphaFoldDB" id="F0SMH0"/>
<organism evidence="1 2">
    <name type="scientific">Rubinisphaera brasiliensis (strain ATCC 49424 / DSM 5305 / JCM 21570 / IAM 15109 / NBRC 103401 / IFAM 1448)</name>
    <name type="common">Planctomyces brasiliensis</name>
    <dbReference type="NCBI Taxonomy" id="756272"/>
    <lineage>
        <taxon>Bacteria</taxon>
        <taxon>Pseudomonadati</taxon>
        <taxon>Planctomycetota</taxon>
        <taxon>Planctomycetia</taxon>
        <taxon>Planctomycetales</taxon>
        <taxon>Planctomycetaceae</taxon>
        <taxon>Rubinisphaera</taxon>
    </lineage>
</organism>
<dbReference type="STRING" id="756272.Plabr_0102"/>
<gene>
    <name evidence="1" type="ordered locus">Plabr_0102</name>
</gene>